<feature type="compositionally biased region" description="Polar residues" evidence="1">
    <location>
        <begin position="53"/>
        <end position="69"/>
    </location>
</feature>
<accession>M0LNL8</accession>
<name>M0LNL8_9EURY</name>
<dbReference type="Proteomes" id="UP000011607">
    <property type="component" value="Unassembled WGS sequence"/>
</dbReference>
<organism evidence="2 3">
    <name type="scientific">Halobiforma nitratireducens JCM 10879</name>
    <dbReference type="NCBI Taxonomy" id="1227454"/>
    <lineage>
        <taxon>Archaea</taxon>
        <taxon>Methanobacteriati</taxon>
        <taxon>Methanobacteriota</taxon>
        <taxon>Stenosarchaea group</taxon>
        <taxon>Halobacteria</taxon>
        <taxon>Halobacteriales</taxon>
        <taxon>Natrialbaceae</taxon>
        <taxon>Halobiforma</taxon>
    </lineage>
</organism>
<evidence type="ECO:0000313" key="3">
    <source>
        <dbReference type="Proteomes" id="UP000011607"/>
    </source>
</evidence>
<keyword evidence="3" id="KW-1185">Reference proteome</keyword>
<reference evidence="2 3" key="1">
    <citation type="journal article" date="2014" name="PLoS Genet.">
        <title>Phylogenetically driven sequencing of extremely halophilic archaea reveals strategies for static and dynamic osmo-response.</title>
        <authorList>
            <person name="Becker E.A."/>
            <person name="Seitzer P.M."/>
            <person name="Tritt A."/>
            <person name="Larsen D."/>
            <person name="Krusor M."/>
            <person name="Yao A.I."/>
            <person name="Wu D."/>
            <person name="Madern D."/>
            <person name="Eisen J.A."/>
            <person name="Darling A.E."/>
            <person name="Facciotti M.T."/>
        </authorList>
    </citation>
    <scope>NUCLEOTIDE SEQUENCE [LARGE SCALE GENOMIC DNA]</scope>
    <source>
        <strain evidence="2 3">JCM 10879</strain>
    </source>
</reference>
<feature type="region of interest" description="Disordered" evidence="1">
    <location>
        <begin position="46"/>
        <end position="76"/>
    </location>
</feature>
<gene>
    <name evidence="2" type="ORF">C446_13364</name>
</gene>
<dbReference type="AlphaFoldDB" id="M0LNL8"/>
<protein>
    <submittedName>
        <fullName evidence="2">Uncharacterized protein</fullName>
    </submittedName>
</protein>
<comment type="caution">
    <text evidence="2">The sequence shown here is derived from an EMBL/GenBank/DDBJ whole genome shotgun (WGS) entry which is preliminary data.</text>
</comment>
<evidence type="ECO:0000313" key="2">
    <source>
        <dbReference type="EMBL" id="EMA35147.1"/>
    </source>
</evidence>
<dbReference type="EMBL" id="AOMA01000128">
    <property type="protein sequence ID" value="EMA35147.1"/>
    <property type="molecule type" value="Genomic_DNA"/>
</dbReference>
<sequence>MISRKPRRSDCRTAVRIQPPDQTTTRPDCETTVAVSLSLSLSVSFVENPDPPTTSSTIIQHSMTPSSEPQPARTVP</sequence>
<evidence type="ECO:0000256" key="1">
    <source>
        <dbReference type="SAM" id="MobiDB-lite"/>
    </source>
</evidence>
<proteinExistence type="predicted"/>
<feature type="region of interest" description="Disordered" evidence="1">
    <location>
        <begin position="1"/>
        <end position="29"/>
    </location>
</feature>